<dbReference type="EC" id="2.1.1.182" evidence="8"/>
<feature type="binding site" evidence="8 9">
    <location>
        <position position="72"/>
    </location>
    <ligand>
        <name>S-adenosyl-L-methionine</name>
        <dbReference type="ChEBI" id="CHEBI:59789"/>
    </ligand>
</feature>
<dbReference type="EMBL" id="PJKN01000009">
    <property type="protein sequence ID" value="PNC53331.1"/>
    <property type="molecule type" value="Genomic_DNA"/>
</dbReference>
<dbReference type="CDD" id="cd04692">
    <property type="entry name" value="NUDIX_Hydrolase"/>
    <property type="match status" value="1"/>
</dbReference>
<dbReference type="GO" id="GO:0005829">
    <property type="term" value="C:cytosol"/>
    <property type="evidence" value="ECO:0007669"/>
    <property type="project" value="TreeGrafter"/>
</dbReference>
<dbReference type="Gene3D" id="3.40.50.150">
    <property type="entry name" value="Vaccinia Virus protein VP39"/>
    <property type="match status" value="1"/>
</dbReference>
<dbReference type="GO" id="GO:0052908">
    <property type="term" value="F:16S rRNA (adenine(1518)-N(6)/adenine(1519)-N(6))-dimethyltransferase activity"/>
    <property type="evidence" value="ECO:0007669"/>
    <property type="project" value="UniProtKB-EC"/>
</dbReference>
<dbReference type="Pfam" id="PF00398">
    <property type="entry name" value="RrnaAD"/>
    <property type="match status" value="1"/>
</dbReference>
<dbReference type="GO" id="GO:0016787">
    <property type="term" value="F:hydrolase activity"/>
    <property type="evidence" value="ECO:0007669"/>
    <property type="project" value="UniProtKB-KW"/>
</dbReference>
<reference evidence="11 12" key="1">
    <citation type="journal article" date="2017" name="BMC Genomics">
        <title>Genome sequencing of 39 Akkermansia muciniphila isolates reveals its population structure, genomic and functional diverisity, and global distribution in mammalian gut microbiotas.</title>
        <authorList>
            <person name="Guo X."/>
            <person name="Li S."/>
            <person name="Zhang J."/>
            <person name="Wu F."/>
            <person name="Li X."/>
            <person name="Wu D."/>
            <person name="Zhang M."/>
            <person name="Ou Z."/>
            <person name="Jie Z."/>
            <person name="Yan Q."/>
            <person name="Li P."/>
            <person name="Yi J."/>
            <person name="Peng Y."/>
        </authorList>
    </citation>
    <scope>NUCLEOTIDE SEQUENCE [LARGE SCALE GENOMIC DNA]</scope>
    <source>
        <strain evidence="11 12">GP43</strain>
    </source>
</reference>
<evidence type="ECO:0000256" key="8">
    <source>
        <dbReference type="HAMAP-Rule" id="MF_00607"/>
    </source>
</evidence>
<keyword evidence="7 8" id="KW-0694">RNA-binding</keyword>
<dbReference type="InterPro" id="IPR020596">
    <property type="entry name" value="rRNA_Ade_Mease_Trfase_CS"/>
</dbReference>
<feature type="domain" description="Nudix hydrolase" evidence="10">
    <location>
        <begin position="308"/>
        <end position="436"/>
    </location>
</feature>
<protein>
    <recommendedName>
        <fullName evidence="8">Ribosomal RNA small subunit methyltransferase A</fullName>
        <ecNumber evidence="8">2.1.1.182</ecNumber>
    </recommendedName>
    <alternativeName>
        <fullName evidence="8">16S rRNA (adenine(1518)-N(6)/adenine(1519)-N(6))-dimethyltransferase</fullName>
    </alternativeName>
    <alternativeName>
        <fullName evidence="8">16S rRNA dimethyladenosine transferase</fullName>
    </alternativeName>
    <alternativeName>
        <fullName evidence="8">16S rRNA dimethylase</fullName>
    </alternativeName>
    <alternativeName>
        <fullName evidence="8">S-adenosylmethionine-6-N', N'-adenosyl(rRNA) dimethyltransferase</fullName>
    </alternativeName>
</protein>
<dbReference type="InterPro" id="IPR015797">
    <property type="entry name" value="NUDIX_hydrolase-like_dom_sf"/>
</dbReference>
<keyword evidence="1 8" id="KW-0963">Cytoplasm</keyword>
<keyword evidence="2 8" id="KW-0698">rRNA processing</keyword>
<organism evidence="11 12">
    <name type="scientific">Akkermansia muciniphila</name>
    <dbReference type="NCBI Taxonomy" id="239935"/>
    <lineage>
        <taxon>Bacteria</taxon>
        <taxon>Pseudomonadati</taxon>
        <taxon>Verrucomicrobiota</taxon>
        <taxon>Verrucomicrobiia</taxon>
        <taxon>Verrucomicrobiales</taxon>
        <taxon>Akkermansiaceae</taxon>
        <taxon>Akkermansia</taxon>
    </lineage>
</organism>
<dbReference type="PROSITE" id="PS01131">
    <property type="entry name" value="RRNA_A_DIMETH"/>
    <property type="match status" value="1"/>
</dbReference>
<feature type="binding site" evidence="8 9">
    <location>
        <position position="97"/>
    </location>
    <ligand>
        <name>S-adenosyl-L-methionine</name>
        <dbReference type="ChEBI" id="CHEBI:59789"/>
    </ligand>
</feature>
<evidence type="ECO:0000259" key="10">
    <source>
        <dbReference type="PROSITE" id="PS51462"/>
    </source>
</evidence>
<feature type="binding site" evidence="8 9">
    <location>
        <position position="24"/>
    </location>
    <ligand>
        <name>S-adenosyl-L-methionine</name>
        <dbReference type="ChEBI" id="CHEBI:59789"/>
    </ligand>
</feature>
<gene>
    <name evidence="8 11" type="primary">rsmA</name>
    <name evidence="8" type="synonym">ksgA</name>
    <name evidence="11" type="ORF">CXU09_12075</name>
</gene>
<dbReference type="InterPro" id="IPR001737">
    <property type="entry name" value="KsgA/Erm"/>
</dbReference>
<dbReference type="Gene3D" id="3.90.79.10">
    <property type="entry name" value="Nucleoside Triphosphate Pyrophosphohydrolase"/>
    <property type="match status" value="1"/>
</dbReference>
<dbReference type="AlphaFoldDB" id="A0AAP8NJ14"/>
<dbReference type="SUPFAM" id="SSF55811">
    <property type="entry name" value="Nudix"/>
    <property type="match status" value="1"/>
</dbReference>
<dbReference type="PROSITE" id="PS51462">
    <property type="entry name" value="NUDIX"/>
    <property type="match status" value="1"/>
</dbReference>
<keyword evidence="6" id="KW-0378">Hydrolase</keyword>
<evidence type="ECO:0000256" key="2">
    <source>
        <dbReference type="ARBA" id="ARBA00022552"/>
    </source>
</evidence>
<dbReference type="PROSITE" id="PS51689">
    <property type="entry name" value="SAM_RNA_A_N6_MT"/>
    <property type="match status" value="1"/>
</dbReference>
<evidence type="ECO:0000256" key="1">
    <source>
        <dbReference type="ARBA" id="ARBA00022490"/>
    </source>
</evidence>
<comment type="caution">
    <text evidence="11">The sequence shown here is derived from an EMBL/GenBank/DDBJ whole genome shotgun (WGS) entry which is preliminary data.</text>
</comment>
<comment type="catalytic activity">
    <reaction evidence="8">
        <text>adenosine(1518)/adenosine(1519) in 16S rRNA + 4 S-adenosyl-L-methionine = N(6)-dimethyladenosine(1518)/N(6)-dimethyladenosine(1519) in 16S rRNA + 4 S-adenosyl-L-homocysteine + 4 H(+)</text>
        <dbReference type="Rhea" id="RHEA:19609"/>
        <dbReference type="Rhea" id="RHEA-COMP:10232"/>
        <dbReference type="Rhea" id="RHEA-COMP:10233"/>
        <dbReference type="ChEBI" id="CHEBI:15378"/>
        <dbReference type="ChEBI" id="CHEBI:57856"/>
        <dbReference type="ChEBI" id="CHEBI:59789"/>
        <dbReference type="ChEBI" id="CHEBI:74411"/>
        <dbReference type="ChEBI" id="CHEBI:74493"/>
        <dbReference type="EC" id="2.1.1.182"/>
    </reaction>
</comment>
<evidence type="ECO:0000256" key="6">
    <source>
        <dbReference type="ARBA" id="ARBA00022801"/>
    </source>
</evidence>
<dbReference type="SUPFAM" id="SSF53335">
    <property type="entry name" value="S-adenosyl-L-methionine-dependent methyltransferases"/>
    <property type="match status" value="1"/>
</dbReference>
<keyword evidence="3 8" id="KW-0489">Methyltransferase</keyword>
<dbReference type="Pfam" id="PF00293">
    <property type="entry name" value="NUDIX"/>
    <property type="match status" value="1"/>
</dbReference>
<evidence type="ECO:0000256" key="4">
    <source>
        <dbReference type="ARBA" id="ARBA00022679"/>
    </source>
</evidence>
<dbReference type="CDD" id="cd02440">
    <property type="entry name" value="AdoMet_MTases"/>
    <property type="match status" value="1"/>
</dbReference>
<dbReference type="InterPro" id="IPR011530">
    <property type="entry name" value="rRNA_adenine_dimethylase"/>
</dbReference>
<accession>A0AAP8NJ14</accession>
<dbReference type="NCBIfam" id="TIGR00755">
    <property type="entry name" value="ksgA"/>
    <property type="match status" value="1"/>
</dbReference>
<dbReference type="PROSITE" id="PS00893">
    <property type="entry name" value="NUDIX_BOX"/>
    <property type="match status" value="1"/>
</dbReference>
<dbReference type="Proteomes" id="UP000235914">
    <property type="component" value="Unassembled WGS sequence"/>
</dbReference>
<comment type="subcellular location">
    <subcellularLocation>
        <location evidence="8">Cytoplasm</location>
    </subcellularLocation>
</comment>
<dbReference type="InterPro" id="IPR029063">
    <property type="entry name" value="SAM-dependent_MTases_sf"/>
</dbReference>
<dbReference type="InterPro" id="IPR023165">
    <property type="entry name" value="rRNA_Ade_diMease-like_C"/>
</dbReference>
<feature type="binding site" evidence="8 9">
    <location>
        <position position="51"/>
    </location>
    <ligand>
        <name>S-adenosyl-L-methionine</name>
        <dbReference type="ChEBI" id="CHEBI:59789"/>
    </ligand>
</feature>
<sequence length="459" mass="51908">MKPSEIRNVLEDHEVRPSKSLGQNFLTDENVARWIVEQLEIRPQDCVVEVGPGTGSLTEHAAPLCRKLVLVEFDSRLAEYQKERWAGDPHVEVHHADGASWDPRGLFAEAPVKFLGNLPYSAGGAILQNFLSRPSAVERAVVMLQKEFIDRILATPDDDAFGLLSLRIQKNWIPRALKTIPPEAFHPRPRIDSTVMLLTPRPARELPPYDDRLMDELMRKAFSQRRKQLKKQLPASPPWEGVAASLGLSPSARAEELNLSQWVELARVYDTNPLKDVAQSGDELFDIVDELNQVTGQGTRREIHEGSLRHRAVHMFLVNKHGAVLLQKRSLWKDRQPGKWDSSAAGHLDAGESYEEAAVRELKEELGVSGCGLQKIADFDAGENNGWEFISLYEGRYSGKVRFPAAEVDSVQWFTPEQIQAWVERRPQDFSPAFIPCWNAWLVANRKNHSNSNTYHDKP</sequence>
<dbReference type="HAMAP" id="MF_00607">
    <property type="entry name" value="16SrRNA_methyltr_A"/>
    <property type="match status" value="1"/>
</dbReference>
<feature type="binding site" evidence="8 9">
    <location>
        <position position="26"/>
    </location>
    <ligand>
        <name>S-adenosyl-L-methionine</name>
        <dbReference type="ChEBI" id="CHEBI:59789"/>
    </ligand>
</feature>
<feature type="binding site" evidence="8 9">
    <location>
        <position position="117"/>
    </location>
    <ligand>
        <name>S-adenosyl-L-methionine</name>
        <dbReference type="ChEBI" id="CHEBI:59789"/>
    </ligand>
</feature>
<keyword evidence="4 8" id="KW-0808">Transferase</keyword>
<evidence type="ECO:0000256" key="7">
    <source>
        <dbReference type="ARBA" id="ARBA00022884"/>
    </source>
</evidence>
<dbReference type="RefSeq" id="WP_022198016.1">
    <property type="nucleotide sequence ID" value="NZ_CP010553.1"/>
</dbReference>
<dbReference type="GO" id="GO:0003723">
    <property type="term" value="F:RNA binding"/>
    <property type="evidence" value="ECO:0007669"/>
    <property type="project" value="UniProtKB-UniRule"/>
</dbReference>
<dbReference type="InterPro" id="IPR020084">
    <property type="entry name" value="NUDIX_hydrolase_CS"/>
</dbReference>
<dbReference type="Gene3D" id="1.10.8.100">
    <property type="entry name" value="Ribosomal RNA adenine dimethylase-like, domain 2"/>
    <property type="match status" value="1"/>
</dbReference>
<evidence type="ECO:0000313" key="11">
    <source>
        <dbReference type="EMBL" id="PNC53331.1"/>
    </source>
</evidence>
<dbReference type="InterPro" id="IPR020598">
    <property type="entry name" value="rRNA_Ade_methylase_Trfase_N"/>
</dbReference>
<keyword evidence="5 8" id="KW-0949">S-adenosyl-L-methionine</keyword>
<proteinExistence type="inferred from homology"/>
<dbReference type="SMART" id="SM00650">
    <property type="entry name" value="rADc"/>
    <property type="match status" value="1"/>
</dbReference>
<evidence type="ECO:0000256" key="3">
    <source>
        <dbReference type="ARBA" id="ARBA00022603"/>
    </source>
</evidence>
<comment type="similarity">
    <text evidence="8">Belongs to the class I-like SAM-binding methyltransferase superfamily. rRNA adenine N(6)-methyltransferase family. RsmA subfamily.</text>
</comment>
<evidence type="ECO:0000313" key="12">
    <source>
        <dbReference type="Proteomes" id="UP000235914"/>
    </source>
</evidence>
<dbReference type="PANTHER" id="PTHR11727">
    <property type="entry name" value="DIMETHYLADENOSINE TRANSFERASE"/>
    <property type="match status" value="1"/>
</dbReference>
<name>A0AAP8NJ14_9BACT</name>
<comment type="function">
    <text evidence="8">Specifically dimethylates two adjacent adenosines (A1518 and A1519) in the loop of a conserved hairpin near the 3'-end of 16S rRNA in the 30S particle. May play a critical role in biogenesis of 30S subunits.</text>
</comment>
<dbReference type="InterPro" id="IPR000086">
    <property type="entry name" value="NUDIX_hydrolase_dom"/>
</dbReference>
<evidence type="ECO:0000256" key="9">
    <source>
        <dbReference type="PROSITE-ProRule" id="PRU01026"/>
    </source>
</evidence>
<dbReference type="PANTHER" id="PTHR11727:SF7">
    <property type="entry name" value="DIMETHYLADENOSINE TRANSFERASE-RELATED"/>
    <property type="match status" value="1"/>
</dbReference>
<evidence type="ECO:0000256" key="5">
    <source>
        <dbReference type="ARBA" id="ARBA00022691"/>
    </source>
</evidence>